<keyword evidence="3 4" id="KW-0808">Transferase</keyword>
<dbReference type="EC" id="2.1.1.-" evidence="4"/>
<dbReference type="GO" id="GO:0032259">
    <property type="term" value="P:methylation"/>
    <property type="evidence" value="ECO:0007669"/>
    <property type="project" value="UniProtKB-KW"/>
</dbReference>
<reference evidence="5 6" key="1">
    <citation type="submission" date="2019-11" db="EMBL/GenBank/DDBJ databases">
        <title>Acidiferrimicrobium australis gen. nov., sp. nov., an acidophilic and obligately heterotrophic, member of the Actinobacteria that catalyses dissimilatory oxido- reduction of iron isolated from metal-rich acidic water in Chile.</title>
        <authorList>
            <person name="Gonzalez D."/>
            <person name="Huber K."/>
            <person name="Hedrich S."/>
            <person name="Rojas-Villalobos C."/>
            <person name="Quatrini R."/>
            <person name="Dinamarca M.A."/>
            <person name="Schwarz A."/>
            <person name="Canales C."/>
            <person name="Nancucheo I."/>
        </authorList>
    </citation>
    <scope>NUCLEOTIDE SEQUENCE [LARGE SCALE GENOMIC DNA]</scope>
    <source>
        <strain evidence="5 6">USS-CCA1</strain>
    </source>
</reference>
<dbReference type="Gene3D" id="3.20.20.480">
    <property type="entry name" value="Trimethylamine methyltransferase-like"/>
    <property type="match status" value="1"/>
</dbReference>
<dbReference type="PIRSF" id="PIRSF037567">
    <property type="entry name" value="MTTB_MeTrfase"/>
    <property type="match status" value="1"/>
</dbReference>
<dbReference type="GO" id="GO:0008168">
    <property type="term" value="F:methyltransferase activity"/>
    <property type="evidence" value="ECO:0007669"/>
    <property type="project" value="UniProtKB-KW"/>
</dbReference>
<proteinExistence type="inferred from homology"/>
<gene>
    <name evidence="5" type="ORF">GHK86_05380</name>
</gene>
<protein>
    <recommendedName>
        <fullName evidence="4">Methyltransferase</fullName>
        <ecNumber evidence="4">2.1.1.-</ecNumber>
    </recommendedName>
</protein>
<accession>A0ABW9QS74</accession>
<keyword evidence="2 5" id="KW-0489">Methyltransferase</keyword>
<organism evidence="5 6">
    <name type="scientific">Acidiferrimicrobium australe</name>
    <dbReference type="NCBI Taxonomy" id="2664430"/>
    <lineage>
        <taxon>Bacteria</taxon>
        <taxon>Bacillati</taxon>
        <taxon>Actinomycetota</taxon>
        <taxon>Acidimicrobiia</taxon>
        <taxon>Acidimicrobiales</taxon>
        <taxon>Acidimicrobiaceae</taxon>
        <taxon>Acidiferrimicrobium</taxon>
    </lineage>
</organism>
<dbReference type="Proteomes" id="UP000437736">
    <property type="component" value="Unassembled WGS sequence"/>
</dbReference>
<evidence type="ECO:0000313" key="5">
    <source>
        <dbReference type="EMBL" id="MST32157.1"/>
    </source>
</evidence>
<dbReference type="InterPro" id="IPR038601">
    <property type="entry name" value="MttB-like_sf"/>
</dbReference>
<keyword evidence="6" id="KW-1185">Reference proteome</keyword>
<evidence type="ECO:0000256" key="3">
    <source>
        <dbReference type="ARBA" id="ARBA00022679"/>
    </source>
</evidence>
<evidence type="ECO:0000313" key="6">
    <source>
        <dbReference type="Proteomes" id="UP000437736"/>
    </source>
</evidence>
<dbReference type="EMBL" id="WJHE01000226">
    <property type="protein sequence ID" value="MST32157.1"/>
    <property type="molecule type" value="Genomic_DNA"/>
</dbReference>
<evidence type="ECO:0000256" key="1">
    <source>
        <dbReference type="ARBA" id="ARBA00007137"/>
    </source>
</evidence>
<sequence>MFVNRMPRWEVLDEGGLQTIEGGWRHLVADIGVRFDHPRAQRLFAAAGQKVEDELVRFDPEFLLEMAALAPPEFGVAARNPARSLVVGGDHMVFAATNGPPFILEGDERREATMADVEKLLMLTQMTDALDTPGRNVVEPNDVPLDVRHLVRSLAAIRLTDRVWSGEVSSASKADDCLRLAEIAHGGRLLVEGEPVLFANVNVNSPLHFDASMLEGLLGYAGAGQAIIVTPFLLMGAMSPVTVAAALAQQTAEALAGVALVQLVRPGTPSVLGSFLSSTDMKSGSPSFGGPESAIGLAASGQIARRLGLPWRSGGGTLTASHGVDYQSGYESFNTQCAAFLAGANVCWQSAGWLEGGLSVSPEKFVADCEVLDLLLHQFSPLQVDEPALAASAYDEVGSAGHFFGVSHTLEHFRDCFWRPTVATTDNYDRWKSRGSATYAERAGRRCEELLESYTAPPLDAGVEDELWAYVEKRAAELGDPVRRSA</sequence>
<comment type="caution">
    <text evidence="5">The sequence shown here is derived from an EMBL/GenBank/DDBJ whole genome shotgun (WGS) entry which is preliminary data.</text>
</comment>
<evidence type="ECO:0000256" key="2">
    <source>
        <dbReference type="ARBA" id="ARBA00022603"/>
    </source>
</evidence>
<comment type="similarity">
    <text evidence="1 4">Belongs to the trimethylamine methyltransferase family.</text>
</comment>
<dbReference type="InterPro" id="IPR010426">
    <property type="entry name" value="MTTB_MeTrfase"/>
</dbReference>
<name>A0ABW9QS74_9ACTN</name>
<dbReference type="Pfam" id="PF06253">
    <property type="entry name" value="MTTB"/>
    <property type="match status" value="1"/>
</dbReference>
<evidence type="ECO:0000256" key="4">
    <source>
        <dbReference type="PIRNR" id="PIRNR037567"/>
    </source>
</evidence>